<dbReference type="EMBL" id="FMHV01000002">
    <property type="protein sequence ID" value="SCL17851.1"/>
    <property type="molecule type" value="Genomic_DNA"/>
</dbReference>
<evidence type="ECO:0000256" key="3">
    <source>
        <dbReference type="ARBA" id="ARBA00022448"/>
    </source>
</evidence>
<name>A0A1C6RKZ8_9ACTN</name>
<dbReference type="Pfam" id="PF00860">
    <property type="entry name" value="Xan_ur_permease"/>
    <property type="match status" value="1"/>
</dbReference>
<gene>
    <name evidence="7" type="ORF">GA0070624_1393</name>
</gene>
<dbReference type="GO" id="GO:0005345">
    <property type="term" value="F:purine nucleobase transmembrane transporter activity"/>
    <property type="evidence" value="ECO:0007669"/>
    <property type="project" value="TreeGrafter"/>
</dbReference>
<evidence type="ECO:0000256" key="5">
    <source>
        <dbReference type="ARBA" id="ARBA00022989"/>
    </source>
</evidence>
<dbReference type="STRING" id="568872.GA0070624_1393"/>
<keyword evidence="3" id="KW-0813">Transport</keyword>
<keyword evidence="5" id="KW-1133">Transmembrane helix</keyword>
<dbReference type="InterPro" id="IPR045018">
    <property type="entry name" value="Azg-like"/>
</dbReference>
<dbReference type="RefSeq" id="WP_091348310.1">
    <property type="nucleotide sequence ID" value="NZ_FMHV01000002.1"/>
</dbReference>
<evidence type="ECO:0000256" key="1">
    <source>
        <dbReference type="ARBA" id="ARBA00004127"/>
    </source>
</evidence>
<comment type="subcellular location">
    <subcellularLocation>
        <location evidence="1">Endomembrane system</location>
        <topology evidence="1">Multi-pass membrane protein</topology>
    </subcellularLocation>
</comment>
<sequence length="491" mass="51492">MAIAPPPDNGTPPAQPRTGFDRFFEISARGSTMSREVRGGLATFFTMAYIVVLNPLILGSAVDGDGSKLSIPAIAAATALVAGLMTLLMGVVARFPIALAAGLGVNALVAFEIAPEMTWADAMGLVVIEGVIIAILVLTGLRTAVFRSVPTQMKTAIGVGIGLFLTIIGFVDAGFVRRVPDIANTTVPVGLGIGGKLVSWPMLVFVVGLLLTLVLVVRRVRGAILIGILVSTVIAIIVEAIGHIGPSFVNGKPNPKGWALNVPTLPEKIVDIPDLSLLGHFNVLNSWSRAGWLLPLMFVFTLLITDFFDTMGTMVAIGQEGDMLDERGTPPRAKEILLVDSIAAAAGGAASVSSNTSYIESAAGVAEGARTGVANLVTGGLFLLAMFLAPLSLVVPFEAASTALVVVGFLMMTAVRTIDWTDYEIAIPAFLTIVLMPFTYSISNGIGAGVITYVVLKLARGKAREIHPLLYGVAVLFILYFLRGPIESALR</sequence>
<accession>A0A1C6RKZ8</accession>
<dbReference type="OrthoDB" id="9808458at2"/>
<evidence type="ECO:0000313" key="7">
    <source>
        <dbReference type="EMBL" id="SCL17851.1"/>
    </source>
</evidence>
<evidence type="ECO:0000313" key="8">
    <source>
        <dbReference type="Proteomes" id="UP000199413"/>
    </source>
</evidence>
<protein>
    <submittedName>
        <fullName evidence="7">Putative MFS transporter, AGZA family, xanthine/uracil permease</fullName>
    </submittedName>
</protein>
<proteinExistence type="inferred from homology"/>
<comment type="similarity">
    <text evidence="2">Belongs to the nucleobase:cation symporter-2 (NCS2) (TC 2.A.40) family. Azg-like subfamily.</text>
</comment>
<evidence type="ECO:0000256" key="4">
    <source>
        <dbReference type="ARBA" id="ARBA00022692"/>
    </source>
</evidence>
<evidence type="ECO:0000256" key="6">
    <source>
        <dbReference type="ARBA" id="ARBA00023136"/>
    </source>
</evidence>
<dbReference type="GO" id="GO:0012505">
    <property type="term" value="C:endomembrane system"/>
    <property type="evidence" value="ECO:0007669"/>
    <property type="project" value="UniProtKB-SubCell"/>
</dbReference>
<evidence type="ECO:0000256" key="2">
    <source>
        <dbReference type="ARBA" id="ARBA00005697"/>
    </source>
</evidence>
<reference evidence="8" key="1">
    <citation type="submission" date="2016-06" db="EMBL/GenBank/DDBJ databases">
        <authorList>
            <person name="Varghese N."/>
            <person name="Submissions Spin"/>
        </authorList>
    </citation>
    <scope>NUCLEOTIDE SEQUENCE [LARGE SCALE GENOMIC DNA]</scope>
    <source>
        <strain evidence="8">DSM 45431</strain>
    </source>
</reference>
<organism evidence="7 8">
    <name type="scientific">Micromonospora rhizosphaerae</name>
    <dbReference type="NCBI Taxonomy" id="568872"/>
    <lineage>
        <taxon>Bacteria</taxon>
        <taxon>Bacillati</taxon>
        <taxon>Actinomycetota</taxon>
        <taxon>Actinomycetes</taxon>
        <taxon>Micromonosporales</taxon>
        <taxon>Micromonosporaceae</taxon>
        <taxon>Micromonospora</taxon>
    </lineage>
</organism>
<keyword evidence="6" id="KW-0472">Membrane</keyword>
<keyword evidence="4" id="KW-0812">Transmembrane</keyword>
<dbReference type="PANTHER" id="PTHR43337">
    <property type="entry name" value="XANTHINE/URACIL PERMEASE C887.17-RELATED"/>
    <property type="match status" value="1"/>
</dbReference>
<keyword evidence="8" id="KW-1185">Reference proteome</keyword>
<dbReference type="Proteomes" id="UP000199413">
    <property type="component" value="Unassembled WGS sequence"/>
</dbReference>
<dbReference type="PANTHER" id="PTHR43337:SF1">
    <property type="entry name" value="XANTHINE_URACIL PERMEASE C887.17-RELATED"/>
    <property type="match status" value="1"/>
</dbReference>
<dbReference type="GO" id="GO:0005886">
    <property type="term" value="C:plasma membrane"/>
    <property type="evidence" value="ECO:0007669"/>
    <property type="project" value="TreeGrafter"/>
</dbReference>
<dbReference type="AlphaFoldDB" id="A0A1C6RKZ8"/>
<dbReference type="InterPro" id="IPR006043">
    <property type="entry name" value="NCS2"/>
</dbReference>